<feature type="transmembrane region" description="Helical" evidence="7">
    <location>
        <begin position="370"/>
        <end position="392"/>
    </location>
</feature>
<feature type="compositionally biased region" description="Low complexity" evidence="6">
    <location>
        <begin position="563"/>
        <end position="598"/>
    </location>
</feature>
<comment type="subcellular location">
    <subcellularLocation>
        <location evidence="1">Membrane</location>
        <topology evidence="1">Multi-pass membrane protein</topology>
    </subcellularLocation>
</comment>
<evidence type="ECO:0000313" key="8">
    <source>
        <dbReference type="EMBL" id="GMH90050.1"/>
    </source>
</evidence>
<feature type="region of interest" description="Disordered" evidence="6">
    <location>
        <begin position="560"/>
        <end position="598"/>
    </location>
</feature>
<protein>
    <submittedName>
        <fullName evidence="8">Uncharacterized protein</fullName>
    </submittedName>
</protein>
<keyword evidence="5 7" id="KW-0472">Membrane</keyword>
<keyword evidence="9" id="KW-1185">Reference proteome</keyword>
<evidence type="ECO:0000313" key="9">
    <source>
        <dbReference type="Proteomes" id="UP001165085"/>
    </source>
</evidence>
<name>A0A9W7EU37_9STRA</name>
<evidence type="ECO:0000256" key="5">
    <source>
        <dbReference type="ARBA" id="ARBA00023136"/>
    </source>
</evidence>
<keyword evidence="3 7" id="KW-0812">Transmembrane</keyword>
<accession>A0A9W7EU37</accession>
<evidence type="ECO:0000256" key="6">
    <source>
        <dbReference type="SAM" id="MobiDB-lite"/>
    </source>
</evidence>
<evidence type="ECO:0000256" key="3">
    <source>
        <dbReference type="ARBA" id="ARBA00022692"/>
    </source>
</evidence>
<feature type="transmembrane region" description="Helical" evidence="7">
    <location>
        <begin position="404"/>
        <end position="422"/>
    </location>
</feature>
<dbReference type="EMBL" id="BRXY01000366">
    <property type="protein sequence ID" value="GMH90050.1"/>
    <property type="molecule type" value="Genomic_DNA"/>
</dbReference>
<feature type="transmembrane region" description="Helical" evidence="7">
    <location>
        <begin position="338"/>
        <end position="358"/>
    </location>
</feature>
<dbReference type="GO" id="GO:0005886">
    <property type="term" value="C:plasma membrane"/>
    <property type="evidence" value="ECO:0007669"/>
    <property type="project" value="UniProtKB-ARBA"/>
</dbReference>
<comment type="similarity">
    <text evidence="2">Belongs to the XK family.</text>
</comment>
<dbReference type="OrthoDB" id="10437497at2759"/>
<dbReference type="Proteomes" id="UP001165085">
    <property type="component" value="Unassembled WGS sequence"/>
</dbReference>
<gene>
    <name evidence="8" type="ORF">TrST_g2202</name>
</gene>
<feature type="transmembrane region" description="Helical" evidence="7">
    <location>
        <begin position="274"/>
        <end position="295"/>
    </location>
</feature>
<feature type="transmembrane region" description="Helical" evidence="7">
    <location>
        <begin position="301"/>
        <end position="318"/>
    </location>
</feature>
<evidence type="ECO:0000256" key="2">
    <source>
        <dbReference type="ARBA" id="ARBA00008789"/>
    </source>
</evidence>
<keyword evidence="4 7" id="KW-1133">Transmembrane helix</keyword>
<evidence type="ECO:0000256" key="1">
    <source>
        <dbReference type="ARBA" id="ARBA00004141"/>
    </source>
</evidence>
<dbReference type="AlphaFoldDB" id="A0A9W7EU37"/>
<feature type="transmembrane region" description="Helical" evidence="7">
    <location>
        <begin position="116"/>
        <end position="137"/>
    </location>
</feature>
<dbReference type="Pfam" id="PF09815">
    <property type="entry name" value="XK-related"/>
    <property type="match status" value="1"/>
</dbReference>
<dbReference type="InterPro" id="IPR018629">
    <property type="entry name" value="XK-rel"/>
</dbReference>
<feature type="transmembrane region" description="Helical" evidence="7">
    <location>
        <begin position="78"/>
        <end position="96"/>
    </location>
</feature>
<reference evidence="9" key="1">
    <citation type="journal article" date="2023" name="Commun. Biol.">
        <title>Genome analysis of Parmales, the sister group of diatoms, reveals the evolutionary specialization of diatoms from phago-mixotrophs to photoautotrophs.</title>
        <authorList>
            <person name="Ban H."/>
            <person name="Sato S."/>
            <person name="Yoshikawa S."/>
            <person name="Yamada K."/>
            <person name="Nakamura Y."/>
            <person name="Ichinomiya M."/>
            <person name="Sato N."/>
            <person name="Blanc-Mathieu R."/>
            <person name="Endo H."/>
            <person name="Kuwata A."/>
            <person name="Ogata H."/>
        </authorList>
    </citation>
    <scope>NUCLEOTIDE SEQUENCE [LARGE SCALE GENOMIC DNA]</scope>
    <source>
        <strain evidence="9">NIES 3701</strain>
    </source>
</reference>
<evidence type="ECO:0000256" key="7">
    <source>
        <dbReference type="SAM" id="Phobius"/>
    </source>
</evidence>
<evidence type="ECO:0000256" key="4">
    <source>
        <dbReference type="ARBA" id="ARBA00022989"/>
    </source>
</evidence>
<proteinExistence type="inferred from homology"/>
<sequence length="598" mass="66828">MSVALIKRKGWEGANDDDVKELKELLDGVIANSGDVVEAVSKWYDTSVPVQGLSALAKENQKKLFVRIAKRHRTTRKMARYGVGMKIAFTLVLGYADISTDLLVAKSYYDAGNFDTAYATAGFAFLAIIIQSMCTFFQYKRKSWAERLARSLLSLLGLGPLVEGWSVWTGKESKNLLLSGEVMYAGMKGVEISFESIPESIIQVGGILDAKKGEIQTIQILGILSSILSGAFIMTDGNFGFILSHYLQSPGDPFYGWIPKVGGWQKRRQMFGMFLFNVGYFAQFVFAMSLGVQAFGSTTPLFVLIGLEFSSICAYMAYKQELSGFSIVGHPSAITNIFVPFVVWVFHYLLTCAVPMVIASAPMELGPEVFAGIIVWRLLTNGVVIYLALGSIVGAPLTFSSGMLGYGVILALTLAGLTLFFLNCDENFDRNLFWRPKSGKEHCRDCWQDEVIWTPRHKEKDSEIWGWVGNTHPTYLPFDDMSRWLCKTLVEKYEDKAVERPDWIRGKLAESLLIKRFAEIYTWKGLNMEDVNEAMDKLFGRSSNNLERRRDKMLTFIKKRASTDSSIKKSPSKSLKITPLVDDDSASTSASAWDQSET</sequence>
<comment type="caution">
    <text evidence="8">The sequence shown here is derived from an EMBL/GenBank/DDBJ whole genome shotgun (WGS) entry which is preliminary data.</text>
</comment>
<organism evidence="8 9">
    <name type="scientific">Triparma strigata</name>
    <dbReference type="NCBI Taxonomy" id="1606541"/>
    <lineage>
        <taxon>Eukaryota</taxon>
        <taxon>Sar</taxon>
        <taxon>Stramenopiles</taxon>
        <taxon>Ochrophyta</taxon>
        <taxon>Bolidophyceae</taxon>
        <taxon>Parmales</taxon>
        <taxon>Triparmaceae</taxon>
        <taxon>Triparma</taxon>
    </lineage>
</organism>